<dbReference type="OrthoDB" id="9815830at2"/>
<accession>A0A2U3AFI8</accession>
<evidence type="ECO:0000256" key="5">
    <source>
        <dbReference type="ARBA" id="ARBA00023136"/>
    </source>
</evidence>
<evidence type="ECO:0000256" key="2">
    <source>
        <dbReference type="ARBA" id="ARBA00022475"/>
    </source>
</evidence>
<protein>
    <recommendedName>
        <fullName evidence="10">Fluoride-specific ion channel FluC</fullName>
    </recommendedName>
</protein>
<keyword evidence="3 10" id="KW-0812">Transmembrane</keyword>
<evidence type="ECO:0000313" key="12">
    <source>
        <dbReference type="EMBL" id="TDR42180.1"/>
    </source>
</evidence>
<evidence type="ECO:0000313" key="13">
    <source>
        <dbReference type="Proteomes" id="UP000254330"/>
    </source>
</evidence>
<evidence type="ECO:0000256" key="10">
    <source>
        <dbReference type="HAMAP-Rule" id="MF_00454"/>
    </source>
</evidence>
<comment type="function">
    <text evidence="9 10">Fluoride-specific ion channel. Important for reducing fluoride concentration in the cell, thus reducing its toxicity.</text>
</comment>
<name>A0A2U3AFI8_9BACL</name>
<dbReference type="HAMAP" id="MF_00454">
    <property type="entry name" value="FluC"/>
    <property type="match status" value="1"/>
</dbReference>
<evidence type="ECO:0000313" key="14">
    <source>
        <dbReference type="Proteomes" id="UP000294641"/>
    </source>
</evidence>
<dbReference type="GO" id="GO:0046872">
    <property type="term" value="F:metal ion binding"/>
    <property type="evidence" value="ECO:0007669"/>
    <property type="project" value="UniProtKB-KW"/>
</dbReference>
<dbReference type="PANTHER" id="PTHR28259:SF1">
    <property type="entry name" value="FLUORIDE EXPORT PROTEIN 1-RELATED"/>
    <property type="match status" value="1"/>
</dbReference>
<evidence type="ECO:0000256" key="3">
    <source>
        <dbReference type="ARBA" id="ARBA00022692"/>
    </source>
</evidence>
<dbReference type="PANTHER" id="PTHR28259">
    <property type="entry name" value="FLUORIDE EXPORT PROTEIN 1-RELATED"/>
    <property type="match status" value="1"/>
</dbReference>
<keyword evidence="14" id="KW-1185">Reference proteome</keyword>
<keyword evidence="10" id="KW-0479">Metal-binding</keyword>
<evidence type="ECO:0000256" key="6">
    <source>
        <dbReference type="ARBA" id="ARBA00023303"/>
    </source>
</evidence>
<proteinExistence type="inferred from homology"/>
<dbReference type="Proteomes" id="UP000254330">
    <property type="component" value="Unassembled WGS sequence"/>
</dbReference>
<feature type="transmembrane region" description="Helical" evidence="10">
    <location>
        <begin position="31"/>
        <end position="53"/>
    </location>
</feature>
<dbReference type="EMBL" id="SNZG01000004">
    <property type="protein sequence ID" value="TDR42180.1"/>
    <property type="molecule type" value="Genomic_DNA"/>
</dbReference>
<dbReference type="NCBIfam" id="TIGR00494">
    <property type="entry name" value="crcB"/>
    <property type="match status" value="1"/>
</dbReference>
<evidence type="ECO:0000256" key="4">
    <source>
        <dbReference type="ARBA" id="ARBA00022989"/>
    </source>
</evidence>
<keyword evidence="6 10" id="KW-0407">Ion channel</keyword>
<dbReference type="RefSeq" id="WP_109348834.1">
    <property type="nucleotide sequence ID" value="NZ_BJUE01000002.1"/>
</dbReference>
<comment type="activity regulation">
    <text evidence="10">Na(+) is not transported, but it plays an essential structural role and its presence is essential for fluoride channel function.</text>
</comment>
<dbReference type="GO" id="GO:0062054">
    <property type="term" value="F:fluoride channel activity"/>
    <property type="evidence" value="ECO:0007669"/>
    <property type="project" value="UniProtKB-UniRule"/>
</dbReference>
<keyword evidence="2 10" id="KW-1003">Cell membrane</keyword>
<organism evidence="11 13">
    <name type="scientific">Kurthia zopfii</name>
    <dbReference type="NCBI Taxonomy" id="1650"/>
    <lineage>
        <taxon>Bacteria</taxon>
        <taxon>Bacillati</taxon>
        <taxon>Bacillota</taxon>
        <taxon>Bacilli</taxon>
        <taxon>Bacillales</taxon>
        <taxon>Caryophanaceae</taxon>
        <taxon>Kurthia</taxon>
    </lineage>
</organism>
<comment type="similarity">
    <text evidence="7 10">Belongs to the fluoride channel Fluc/FEX (TC 1.A.43) family.</text>
</comment>
<gene>
    <name evidence="11" type="primary">crcB_1</name>
    <name evidence="10" type="synonym">crcB</name>
    <name evidence="10" type="synonym">fluC</name>
    <name evidence="12" type="ORF">DFR61_10470</name>
    <name evidence="11" type="ORF">NCTC10597_02693</name>
</gene>
<feature type="transmembrane region" description="Helical" evidence="10">
    <location>
        <begin position="59"/>
        <end position="82"/>
    </location>
</feature>
<comment type="catalytic activity">
    <reaction evidence="8">
        <text>fluoride(in) = fluoride(out)</text>
        <dbReference type="Rhea" id="RHEA:76159"/>
        <dbReference type="ChEBI" id="CHEBI:17051"/>
    </reaction>
    <physiologicalReaction direction="left-to-right" evidence="8">
        <dbReference type="Rhea" id="RHEA:76160"/>
    </physiologicalReaction>
</comment>
<evidence type="ECO:0000256" key="7">
    <source>
        <dbReference type="ARBA" id="ARBA00035120"/>
    </source>
</evidence>
<comment type="subcellular location">
    <subcellularLocation>
        <location evidence="1 10">Cell membrane</location>
        <topology evidence="1 10">Multi-pass membrane protein</topology>
    </subcellularLocation>
</comment>
<evidence type="ECO:0000256" key="9">
    <source>
        <dbReference type="ARBA" id="ARBA00049940"/>
    </source>
</evidence>
<feature type="binding site" evidence="10">
    <location>
        <position position="72"/>
    </location>
    <ligand>
        <name>Na(+)</name>
        <dbReference type="ChEBI" id="CHEBI:29101"/>
        <note>structural</note>
    </ligand>
</feature>
<sequence length="115" mass="12555">MIYVALAISGGIGAVGRFLLAKMFSTKLNAFYIPTLIVNIIGSFFIGMTLQVLVEQPTFTAIVATGFLGGFTTFSTFSFDVIKLMQLQRLSTALIYVITTLLFSFLAIVCGYLLF</sequence>
<evidence type="ECO:0000313" key="11">
    <source>
        <dbReference type="EMBL" id="STX10901.1"/>
    </source>
</evidence>
<feature type="transmembrane region" description="Helical" evidence="10">
    <location>
        <begin position="6"/>
        <end position="24"/>
    </location>
</feature>
<dbReference type="InterPro" id="IPR003691">
    <property type="entry name" value="FluC"/>
</dbReference>
<reference evidence="12 14" key="2">
    <citation type="submission" date="2019-03" db="EMBL/GenBank/DDBJ databases">
        <title>Genomic Encyclopedia of Type Strains, Phase IV (KMG-IV): sequencing the most valuable type-strain genomes for metagenomic binning, comparative biology and taxonomic classification.</title>
        <authorList>
            <person name="Goeker M."/>
        </authorList>
    </citation>
    <scope>NUCLEOTIDE SEQUENCE [LARGE SCALE GENOMIC DNA]</scope>
    <source>
        <strain evidence="12 14">DSM 20580</strain>
    </source>
</reference>
<keyword evidence="10" id="KW-0813">Transport</keyword>
<keyword evidence="10" id="KW-0915">Sodium</keyword>
<dbReference type="Pfam" id="PF02537">
    <property type="entry name" value="CRCB"/>
    <property type="match status" value="1"/>
</dbReference>
<evidence type="ECO:0000256" key="8">
    <source>
        <dbReference type="ARBA" id="ARBA00035585"/>
    </source>
</evidence>
<dbReference type="AlphaFoldDB" id="A0A2U3AFI8"/>
<reference evidence="11 13" key="1">
    <citation type="submission" date="2018-06" db="EMBL/GenBank/DDBJ databases">
        <authorList>
            <consortium name="Pathogen Informatics"/>
            <person name="Doyle S."/>
        </authorList>
    </citation>
    <scope>NUCLEOTIDE SEQUENCE [LARGE SCALE GENOMIC DNA]</scope>
    <source>
        <strain evidence="11 13">NCTC10597</strain>
    </source>
</reference>
<comment type="caution">
    <text evidence="11">The sequence shown here is derived from an EMBL/GenBank/DDBJ whole genome shotgun (WGS) entry which is preliminary data.</text>
</comment>
<feature type="binding site" evidence="10">
    <location>
        <position position="69"/>
    </location>
    <ligand>
        <name>Na(+)</name>
        <dbReference type="ChEBI" id="CHEBI:29101"/>
        <note>structural</note>
    </ligand>
</feature>
<dbReference type="EMBL" id="UGNP01000001">
    <property type="protein sequence ID" value="STX10901.1"/>
    <property type="molecule type" value="Genomic_DNA"/>
</dbReference>
<keyword evidence="4 10" id="KW-1133">Transmembrane helix</keyword>
<dbReference type="Proteomes" id="UP000294641">
    <property type="component" value="Unassembled WGS sequence"/>
</dbReference>
<dbReference type="GO" id="GO:0005886">
    <property type="term" value="C:plasma membrane"/>
    <property type="evidence" value="ECO:0007669"/>
    <property type="project" value="UniProtKB-SubCell"/>
</dbReference>
<keyword evidence="10" id="KW-0406">Ion transport</keyword>
<evidence type="ECO:0000256" key="1">
    <source>
        <dbReference type="ARBA" id="ARBA00004651"/>
    </source>
</evidence>
<dbReference type="GO" id="GO:0140114">
    <property type="term" value="P:cellular detoxification of fluoride"/>
    <property type="evidence" value="ECO:0007669"/>
    <property type="project" value="UniProtKB-UniRule"/>
</dbReference>
<feature type="transmembrane region" description="Helical" evidence="10">
    <location>
        <begin position="94"/>
        <end position="114"/>
    </location>
</feature>
<keyword evidence="5 10" id="KW-0472">Membrane</keyword>